<dbReference type="Pfam" id="PF10122">
    <property type="entry name" value="Zn_ribbon_Com"/>
    <property type="match status" value="1"/>
</dbReference>
<dbReference type="GO" id="GO:0003677">
    <property type="term" value="F:DNA binding"/>
    <property type="evidence" value="ECO:0007669"/>
    <property type="project" value="UniProtKB-KW"/>
</dbReference>
<accession>A0A2H0TPL4</accession>
<name>A0A2H0TPL4_9BACT</name>
<comment type="caution">
    <text evidence="1">The sequence shown here is derived from an EMBL/GenBank/DDBJ whole genome shotgun (WGS) entry which is preliminary data.</text>
</comment>
<dbReference type="AlphaFoldDB" id="A0A2H0TPL4"/>
<reference evidence="2" key="1">
    <citation type="submission" date="2017-09" db="EMBL/GenBank/DDBJ databases">
        <title>Depth-based differentiation of microbial function through sediment-hosted aquifers and enrichment of novel symbionts in the deep terrestrial subsurface.</title>
        <authorList>
            <person name="Probst A.J."/>
            <person name="Ladd B."/>
            <person name="Jarett J.K."/>
            <person name="Geller-Mcgrath D.E."/>
            <person name="Sieber C.M.K."/>
            <person name="Emerson J.B."/>
            <person name="Anantharaman K."/>
            <person name="Thomas B.C."/>
            <person name="Malmstrom R."/>
            <person name="Stieglmeier M."/>
            <person name="Klingl A."/>
            <person name="Woyke T."/>
            <person name="Ryan C.M."/>
            <person name="Banfield J.F."/>
        </authorList>
    </citation>
    <scope>NUCLEOTIDE SEQUENCE [LARGE SCALE GENOMIC DNA]</scope>
</reference>
<protein>
    <submittedName>
        <fullName evidence="1">Com family DNA-binding transcriptional regulator</fullName>
    </submittedName>
</protein>
<gene>
    <name evidence="1" type="ORF">COU35_04665</name>
</gene>
<sequence>MTPTILKEFRCKNCNKLFFKGHILEAIIEIKCKNCKSVETIDQMQSVTP</sequence>
<keyword evidence="1" id="KW-0238">DNA-binding</keyword>
<evidence type="ECO:0000313" key="1">
    <source>
        <dbReference type="EMBL" id="PIR74103.1"/>
    </source>
</evidence>
<dbReference type="EMBL" id="PFCB01000030">
    <property type="protein sequence ID" value="PIR74103.1"/>
    <property type="molecule type" value="Genomic_DNA"/>
</dbReference>
<dbReference type="Proteomes" id="UP000230154">
    <property type="component" value="Unassembled WGS sequence"/>
</dbReference>
<organism evidence="1 2">
    <name type="scientific">Candidatus Magasanikbacteria bacterium CG10_big_fil_rev_8_21_14_0_10_47_10</name>
    <dbReference type="NCBI Taxonomy" id="1974652"/>
    <lineage>
        <taxon>Bacteria</taxon>
        <taxon>Candidatus Magasanikiibacteriota</taxon>
    </lineage>
</organism>
<evidence type="ECO:0000313" key="2">
    <source>
        <dbReference type="Proteomes" id="UP000230154"/>
    </source>
</evidence>
<proteinExistence type="predicted"/>
<dbReference type="InterPro" id="IPR019294">
    <property type="entry name" value="Translation_reg_Com"/>
</dbReference>